<dbReference type="Proteomes" id="UP000188243">
    <property type="component" value="Chromosome"/>
</dbReference>
<dbReference type="Gene3D" id="3.20.20.450">
    <property type="entry name" value="EAL domain"/>
    <property type="match status" value="1"/>
</dbReference>
<proteinExistence type="predicted"/>
<dbReference type="STRING" id="247523.B0W48_20120"/>
<evidence type="ECO:0000313" key="2">
    <source>
        <dbReference type="EMBL" id="AQQ01880.1"/>
    </source>
</evidence>
<gene>
    <name evidence="2" type="ORF">B0W48_20120</name>
</gene>
<dbReference type="AlphaFoldDB" id="A0A1Q2H3D8"/>
<dbReference type="EMBL" id="CP019628">
    <property type="protein sequence ID" value="AQQ01880.1"/>
    <property type="molecule type" value="Genomic_DNA"/>
</dbReference>
<organism evidence="2 3">
    <name type="scientific">Pseudoalteromonas aliena</name>
    <dbReference type="NCBI Taxonomy" id="247523"/>
    <lineage>
        <taxon>Bacteria</taxon>
        <taxon>Pseudomonadati</taxon>
        <taxon>Pseudomonadota</taxon>
        <taxon>Gammaproteobacteria</taxon>
        <taxon>Alteromonadales</taxon>
        <taxon>Pseudoalteromonadaceae</taxon>
        <taxon>Pseudoalteromonas</taxon>
    </lineage>
</organism>
<dbReference type="InterPro" id="IPR035919">
    <property type="entry name" value="EAL_sf"/>
</dbReference>
<dbReference type="PANTHER" id="PTHR33121">
    <property type="entry name" value="CYCLIC DI-GMP PHOSPHODIESTERASE PDEF"/>
    <property type="match status" value="1"/>
</dbReference>
<dbReference type="InterPro" id="IPR050706">
    <property type="entry name" value="Cyclic-di-GMP_PDE-like"/>
</dbReference>
<reference evidence="2 3" key="1">
    <citation type="submission" date="2017-02" db="EMBL/GenBank/DDBJ databases">
        <title>Complete genome sequence of the cold-active Pseudoalteromonas aliena strain EH1 isolated from Arctic seawater.</title>
        <authorList>
            <person name="Kim E."/>
            <person name="Heo E."/>
            <person name="Kim H."/>
            <person name="Kim D."/>
        </authorList>
    </citation>
    <scope>NUCLEOTIDE SEQUENCE [LARGE SCALE GENOMIC DNA]</scope>
    <source>
        <strain evidence="2 3">EH1</strain>
    </source>
</reference>
<dbReference type="RefSeq" id="WP_077538674.1">
    <property type="nucleotide sequence ID" value="NZ_CP019628.1"/>
</dbReference>
<name>A0A1Q2H3D8_9GAMM</name>
<accession>A0A1Q2H3D8</accession>
<protein>
    <submittedName>
        <fullName evidence="2">Diguanylate phosphodiesterase</fullName>
    </submittedName>
</protein>
<dbReference type="InterPro" id="IPR001633">
    <property type="entry name" value="EAL_dom"/>
</dbReference>
<dbReference type="GO" id="GO:0071111">
    <property type="term" value="F:cyclic-guanylate-specific phosphodiesterase activity"/>
    <property type="evidence" value="ECO:0007669"/>
    <property type="project" value="InterPro"/>
</dbReference>
<dbReference type="SMART" id="SM00052">
    <property type="entry name" value="EAL"/>
    <property type="match status" value="1"/>
</dbReference>
<dbReference type="Pfam" id="PF00563">
    <property type="entry name" value="EAL"/>
    <property type="match status" value="1"/>
</dbReference>
<dbReference type="KEGG" id="paln:B0W48_20120"/>
<evidence type="ECO:0000259" key="1">
    <source>
        <dbReference type="PROSITE" id="PS50883"/>
    </source>
</evidence>
<dbReference type="SUPFAM" id="SSF141868">
    <property type="entry name" value="EAL domain-like"/>
    <property type="match status" value="1"/>
</dbReference>
<dbReference type="CDD" id="cd01948">
    <property type="entry name" value="EAL"/>
    <property type="match status" value="1"/>
</dbReference>
<sequence length="265" mass="30063">MNEKSKYCEKVTCSNCADTKKLEFDFSMAFQPIINCQTSLIFGYEALVRGLNGESAYSIISKVNEDNRYAFDQLCRIKAIELAAKLGVTSMLSINFLPNAIYKPERCIRTTLEAAKKYNFPIKNIMFEFTEVEKIADTAHIKRVVDYYQSLGFKTATDDFGAGYSGLNLLADFQTDIIKLDMALIRNINNDKKRQFIVTHCLNMFRDLNIAALAEGIETVEEYTWLKHAGVELMQGYLFAKPSFESLPDVNFEDIGTDKHSAPII</sequence>
<evidence type="ECO:0000313" key="3">
    <source>
        <dbReference type="Proteomes" id="UP000188243"/>
    </source>
</evidence>
<dbReference type="PANTHER" id="PTHR33121:SF15">
    <property type="entry name" value="BLUE LIGHT- AND TEMPERATURE-REGULATED ANTIREPRESSOR BLUF"/>
    <property type="match status" value="1"/>
</dbReference>
<feature type="domain" description="EAL" evidence="1">
    <location>
        <begin position="9"/>
        <end position="256"/>
    </location>
</feature>
<dbReference type="PROSITE" id="PS50883">
    <property type="entry name" value="EAL"/>
    <property type="match status" value="1"/>
</dbReference>